<accession>A0A7X3SPD9</accession>
<dbReference type="EMBL" id="WURB01000008">
    <property type="protein sequence ID" value="MXQ12366.1"/>
    <property type="molecule type" value="Genomic_DNA"/>
</dbReference>
<comment type="caution">
    <text evidence="1">The sequence shown here is derived from an EMBL/GenBank/DDBJ whole genome shotgun (WGS) entry which is preliminary data.</text>
</comment>
<protein>
    <submittedName>
        <fullName evidence="1">Uncharacterized protein</fullName>
    </submittedName>
</protein>
<dbReference type="Proteomes" id="UP000436483">
    <property type="component" value="Unassembled WGS sequence"/>
</dbReference>
<sequence length="100" mass="11050">MSGHLALTFRPNMKAKAMPLDISFQPMRVLIDGHDSEGTLVLADSQLAAVFVRLDGTHHASENKGWWYLEAGFGKCNSQHAPLFKTPEEAGAWVEQTLAR</sequence>
<evidence type="ECO:0000313" key="2">
    <source>
        <dbReference type="Proteomes" id="UP000436483"/>
    </source>
</evidence>
<organism evidence="1 2">
    <name type="scientific">Microvirga makkahensis</name>
    <dbReference type="NCBI Taxonomy" id="1128670"/>
    <lineage>
        <taxon>Bacteria</taxon>
        <taxon>Pseudomonadati</taxon>
        <taxon>Pseudomonadota</taxon>
        <taxon>Alphaproteobacteria</taxon>
        <taxon>Hyphomicrobiales</taxon>
        <taxon>Methylobacteriaceae</taxon>
        <taxon>Microvirga</taxon>
    </lineage>
</organism>
<evidence type="ECO:0000313" key="1">
    <source>
        <dbReference type="EMBL" id="MXQ12366.1"/>
    </source>
</evidence>
<proteinExistence type="predicted"/>
<reference evidence="1 2" key="1">
    <citation type="submission" date="2019-12" db="EMBL/GenBank/DDBJ databases">
        <authorList>
            <person name="Yuan C.-G."/>
        </authorList>
    </citation>
    <scope>NUCLEOTIDE SEQUENCE [LARGE SCALE GENOMIC DNA]</scope>
    <source>
        <strain evidence="1 2">KCTC 23863</strain>
    </source>
</reference>
<reference evidence="1 2" key="2">
    <citation type="submission" date="2020-01" db="EMBL/GenBank/DDBJ databases">
        <title>Microvirga sp. nov., an arsenate reduction bacterium isolated from Tibet hotspring sediments.</title>
        <authorList>
            <person name="Xian W.-D."/>
            <person name="Li W.-J."/>
        </authorList>
    </citation>
    <scope>NUCLEOTIDE SEQUENCE [LARGE SCALE GENOMIC DNA]</scope>
    <source>
        <strain evidence="1 2">KCTC 23863</strain>
    </source>
</reference>
<gene>
    <name evidence="1" type="ORF">GR328_13015</name>
</gene>
<keyword evidence="2" id="KW-1185">Reference proteome</keyword>
<dbReference type="AlphaFoldDB" id="A0A7X3SPD9"/>
<name>A0A7X3SPD9_9HYPH</name>